<dbReference type="EMBL" id="MHKB01000013">
    <property type="protein sequence ID" value="OGY78627.1"/>
    <property type="molecule type" value="Genomic_DNA"/>
</dbReference>
<keyword evidence="1" id="KW-0812">Transmembrane</keyword>
<feature type="transmembrane region" description="Helical" evidence="1">
    <location>
        <begin position="62"/>
        <end position="80"/>
    </location>
</feature>
<feature type="transmembrane region" description="Helical" evidence="1">
    <location>
        <begin position="23"/>
        <end position="42"/>
    </location>
</feature>
<keyword evidence="1" id="KW-1133">Transmembrane helix</keyword>
<reference evidence="2 3" key="1">
    <citation type="journal article" date="2016" name="Nat. Commun.">
        <title>Thousands of microbial genomes shed light on interconnected biogeochemical processes in an aquifer system.</title>
        <authorList>
            <person name="Anantharaman K."/>
            <person name="Brown C.T."/>
            <person name="Hug L.A."/>
            <person name="Sharon I."/>
            <person name="Castelle C.J."/>
            <person name="Probst A.J."/>
            <person name="Thomas B.C."/>
            <person name="Singh A."/>
            <person name="Wilkins M.J."/>
            <person name="Karaoz U."/>
            <person name="Brodie E.L."/>
            <person name="Williams K.H."/>
            <person name="Hubbard S.S."/>
            <person name="Banfield J.F."/>
        </authorList>
    </citation>
    <scope>NUCLEOTIDE SEQUENCE [LARGE SCALE GENOMIC DNA]</scope>
</reference>
<accession>A0A1G2ARL1</accession>
<evidence type="ECO:0000256" key="1">
    <source>
        <dbReference type="SAM" id="Phobius"/>
    </source>
</evidence>
<dbReference type="Proteomes" id="UP000177165">
    <property type="component" value="Unassembled WGS sequence"/>
</dbReference>
<keyword evidence="1" id="KW-0472">Membrane</keyword>
<proteinExistence type="predicted"/>
<name>A0A1G2ARL1_9BACT</name>
<dbReference type="AlphaFoldDB" id="A0A1G2ARL1"/>
<dbReference type="STRING" id="1798540.A3B74_04590"/>
<protein>
    <submittedName>
        <fullName evidence="2">Uncharacterized protein</fullName>
    </submittedName>
</protein>
<comment type="caution">
    <text evidence="2">The sequence shown here is derived from an EMBL/GenBank/DDBJ whole genome shotgun (WGS) entry which is preliminary data.</text>
</comment>
<evidence type="ECO:0000313" key="3">
    <source>
        <dbReference type="Proteomes" id="UP000177165"/>
    </source>
</evidence>
<evidence type="ECO:0000313" key="2">
    <source>
        <dbReference type="EMBL" id="OGY78627.1"/>
    </source>
</evidence>
<organism evidence="2 3">
    <name type="scientific">Candidatus Kerfeldbacteria bacterium RIFCSPHIGHO2_02_FULL_42_14</name>
    <dbReference type="NCBI Taxonomy" id="1798540"/>
    <lineage>
        <taxon>Bacteria</taxon>
        <taxon>Candidatus Kerfeldiibacteriota</taxon>
    </lineage>
</organism>
<sequence>MPGYFSYYLHWGGEYGSILNRTYILSHFLVGGILGVVLLLVAPKFSLSVSQRRKNKTLPYQGVTITLLLLLSAALITELIL</sequence>
<gene>
    <name evidence="2" type="ORF">A3B74_04590</name>
</gene>